<dbReference type="InterPro" id="IPR044862">
    <property type="entry name" value="Pro_4_hyd_alph_FE2OG_OXY"/>
</dbReference>
<evidence type="ECO:0000256" key="3">
    <source>
        <dbReference type="ARBA" id="ARBA00012262"/>
    </source>
</evidence>
<protein>
    <recommendedName>
        <fullName evidence="3">procollagen-proline 3-dioxygenase</fullName>
        <ecNumber evidence="3">1.14.11.7</ecNumber>
    </recommendedName>
</protein>
<keyword evidence="7" id="KW-0560">Oxidoreductase</keyword>
<dbReference type="Proteomes" id="UP001458880">
    <property type="component" value="Unassembled WGS sequence"/>
</dbReference>
<dbReference type="Pfam" id="PF13640">
    <property type="entry name" value="2OG-FeII_Oxy_3"/>
    <property type="match status" value="1"/>
</dbReference>
<dbReference type="InterPro" id="IPR039575">
    <property type="entry name" value="P3H"/>
</dbReference>
<evidence type="ECO:0000256" key="7">
    <source>
        <dbReference type="ARBA" id="ARBA00023002"/>
    </source>
</evidence>
<keyword evidence="4" id="KW-0479">Metal-binding</keyword>
<name>A0AAW1KQK7_POPJA</name>
<dbReference type="GO" id="GO:0019797">
    <property type="term" value="F:procollagen-proline 3-dioxygenase activity"/>
    <property type="evidence" value="ECO:0007669"/>
    <property type="project" value="UniProtKB-EC"/>
</dbReference>
<comment type="cofactor">
    <cofactor evidence="1">
        <name>L-ascorbate</name>
        <dbReference type="ChEBI" id="CHEBI:38290"/>
    </cofactor>
</comment>
<dbReference type="InterPro" id="IPR005123">
    <property type="entry name" value="Oxoglu/Fe-dep_dioxygenase_dom"/>
</dbReference>
<dbReference type="AlphaFoldDB" id="A0AAW1KQK7"/>
<keyword evidence="11" id="KW-1185">Reference proteome</keyword>
<evidence type="ECO:0000256" key="1">
    <source>
        <dbReference type="ARBA" id="ARBA00001961"/>
    </source>
</evidence>
<evidence type="ECO:0000256" key="5">
    <source>
        <dbReference type="ARBA" id="ARBA00022737"/>
    </source>
</evidence>
<dbReference type="PANTHER" id="PTHR14049">
    <property type="entry name" value="LEPRECAN 1"/>
    <property type="match status" value="1"/>
</dbReference>
<evidence type="ECO:0000313" key="10">
    <source>
        <dbReference type="EMBL" id="KAK9722119.1"/>
    </source>
</evidence>
<dbReference type="Gene3D" id="2.60.120.620">
    <property type="entry name" value="q2cbj1_9rhob like domain"/>
    <property type="match status" value="1"/>
</dbReference>
<dbReference type="GO" id="GO:0005506">
    <property type="term" value="F:iron ion binding"/>
    <property type="evidence" value="ECO:0007669"/>
    <property type="project" value="InterPro"/>
</dbReference>
<comment type="caution">
    <text evidence="10">The sequence shown here is derived from an EMBL/GenBank/DDBJ whole genome shotgun (WGS) entry which is preliminary data.</text>
</comment>
<dbReference type="GO" id="GO:0032963">
    <property type="term" value="P:collagen metabolic process"/>
    <property type="evidence" value="ECO:0007669"/>
    <property type="project" value="InterPro"/>
</dbReference>
<feature type="domain" description="Fe2OG dioxygenase" evidence="9">
    <location>
        <begin position="122"/>
        <end position="236"/>
    </location>
</feature>
<organism evidence="10 11">
    <name type="scientific">Popillia japonica</name>
    <name type="common">Japanese beetle</name>
    <dbReference type="NCBI Taxonomy" id="7064"/>
    <lineage>
        <taxon>Eukaryota</taxon>
        <taxon>Metazoa</taxon>
        <taxon>Ecdysozoa</taxon>
        <taxon>Arthropoda</taxon>
        <taxon>Hexapoda</taxon>
        <taxon>Insecta</taxon>
        <taxon>Pterygota</taxon>
        <taxon>Neoptera</taxon>
        <taxon>Endopterygota</taxon>
        <taxon>Coleoptera</taxon>
        <taxon>Polyphaga</taxon>
        <taxon>Scarabaeiformia</taxon>
        <taxon>Scarabaeidae</taxon>
        <taxon>Rutelinae</taxon>
        <taxon>Popillia</taxon>
    </lineage>
</organism>
<comment type="cofactor">
    <cofactor evidence="2">
        <name>Fe cation</name>
        <dbReference type="ChEBI" id="CHEBI:24875"/>
    </cofactor>
</comment>
<keyword evidence="6" id="KW-0223">Dioxygenase</keyword>
<evidence type="ECO:0000256" key="4">
    <source>
        <dbReference type="ARBA" id="ARBA00022723"/>
    </source>
</evidence>
<dbReference type="PROSITE" id="PS51471">
    <property type="entry name" value="FE2OG_OXY"/>
    <property type="match status" value="1"/>
</dbReference>
<evidence type="ECO:0000256" key="2">
    <source>
        <dbReference type="ARBA" id="ARBA00001962"/>
    </source>
</evidence>
<keyword evidence="8" id="KW-0408">Iron</keyword>
<evidence type="ECO:0000313" key="11">
    <source>
        <dbReference type="Proteomes" id="UP001458880"/>
    </source>
</evidence>
<evidence type="ECO:0000259" key="9">
    <source>
        <dbReference type="PROSITE" id="PS51471"/>
    </source>
</evidence>
<accession>A0AAW1KQK7</accession>
<proteinExistence type="predicted"/>
<gene>
    <name evidence="10" type="ORF">QE152_g19805</name>
</gene>
<dbReference type="EMBL" id="JASPKY010000191">
    <property type="protein sequence ID" value="KAK9722119.1"/>
    <property type="molecule type" value="Genomic_DNA"/>
</dbReference>
<dbReference type="SMART" id="SM00702">
    <property type="entry name" value="P4Hc"/>
    <property type="match status" value="1"/>
</dbReference>
<sequence length="255" mass="28721">MKFLIFYLKQATNLKIRIVKNPKELNGTKRYLAENLLTSNECNSLIYIAHLFGLVGDGYANNTSPHTRNELFGGITLSRLTFLVNLGLIDVKYLKIIVNVATKAKADIESYFNVTNLYFSYTHLVCRSAIPGLQDERNDLSHSVHADNCNLYPNGTCIRAFPSYTSREYSAIIYLNSDITGGDFIFVADQKGRDVQSSIKPECGRMVAFSSGFENLHAVKAVTEGTRCAIAVWFTFDPTEAEDYEYIYNLIRNDS</sequence>
<evidence type="ECO:0000256" key="6">
    <source>
        <dbReference type="ARBA" id="ARBA00022964"/>
    </source>
</evidence>
<keyword evidence="5" id="KW-0677">Repeat</keyword>
<dbReference type="PANTHER" id="PTHR14049:SF9">
    <property type="entry name" value="PROCOLLAGEN-PROLINE 3-DIOXYGENASE"/>
    <property type="match status" value="1"/>
</dbReference>
<dbReference type="GO" id="GO:0031418">
    <property type="term" value="F:L-ascorbic acid binding"/>
    <property type="evidence" value="ECO:0007669"/>
    <property type="project" value="InterPro"/>
</dbReference>
<reference evidence="10 11" key="1">
    <citation type="journal article" date="2024" name="BMC Genomics">
        <title>De novo assembly and annotation of Popillia japonica's genome with initial clues to its potential as an invasive pest.</title>
        <authorList>
            <person name="Cucini C."/>
            <person name="Boschi S."/>
            <person name="Funari R."/>
            <person name="Cardaioli E."/>
            <person name="Iannotti N."/>
            <person name="Marturano G."/>
            <person name="Paoli F."/>
            <person name="Bruttini M."/>
            <person name="Carapelli A."/>
            <person name="Frati F."/>
            <person name="Nardi F."/>
        </authorList>
    </citation>
    <scope>NUCLEOTIDE SEQUENCE [LARGE SCALE GENOMIC DNA]</scope>
    <source>
        <strain evidence="10">DMR45628</strain>
    </source>
</reference>
<evidence type="ECO:0000256" key="8">
    <source>
        <dbReference type="ARBA" id="ARBA00023004"/>
    </source>
</evidence>
<dbReference type="InterPro" id="IPR006620">
    <property type="entry name" value="Pro_4_hyd_alph"/>
</dbReference>
<dbReference type="EC" id="1.14.11.7" evidence="3"/>